<feature type="domain" description="Mechanosensitive ion channel MscS" evidence="8">
    <location>
        <begin position="118"/>
        <end position="184"/>
    </location>
</feature>
<dbReference type="InterPro" id="IPR049142">
    <property type="entry name" value="MS_channel_1st"/>
</dbReference>
<dbReference type="KEGG" id="agi:FSB73_12410"/>
<dbReference type="GO" id="GO:0005886">
    <property type="term" value="C:plasma membrane"/>
    <property type="evidence" value="ECO:0007669"/>
    <property type="project" value="UniProtKB-SubCell"/>
</dbReference>
<dbReference type="InterPro" id="IPR011014">
    <property type="entry name" value="MscS_channel_TM-2"/>
</dbReference>
<dbReference type="Pfam" id="PF21088">
    <property type="entry name" value="MS_channel_1st"/>
    <property type="match status" value="1"/>
</dbReference>
<evidence type="ECO:0000256" key="3">
    <source>
        <dbReference type="ARBA" id="ARBA00022475"/>
    </source>
</evidence>
<evidence type="ECO:0000256" key="7">
    <source>
        <dbReference type="SAM" id="Phobius"/>
    </source>
</evidence>
<gene>
    <name evidence="11" type="ORF">FSB73_12410</name>
</gene>
<comment type="subcellular location">
    <subcellularLocation>
        <location evidence="1">Cell membrane</location>
        <topology evidence="1">Multi-pass membrane protein</topology>
    </subcellularLocation>
</comment>
<dbReference type="Gene3D" id="1.10.287.1260">
    <property type="match status" value="1"/>
</dbReference>
<evidence type="ECO:0000256" key="2">
    <source>
        <dbReference type="ARBA" id="ARBA00008017"/>
    </source>
</evidence>
<dbReference type="InterPro" id="IPR006686">
    <property type="entry name" value="MscS_channel_CS"/>
</dbReference>
<feature type="domain" description="Mechanosensitive ion channel MscS C-terminal" evidence="9">
    <location>
        <begin position="193"/>
        <end position="273"/>
    </location>
</feature>
<evidence type="ECO:0000256" key="4">
    <source>
        <dbReference type="ARBA" id="ARBA00022692"/>
    </source>
</evidence>
<feature type="transmembrane region" description="Helical" evidence="7">
    <location>
        <begin position="31"/>
        <end position="52"/>
    </location>
</feature>
<dbReference type="InterPro" id="IPR006685">
    <property type="entry name" value="MscS_channel_2nd"/>
</dbReference>
<feature type="transmembrane region" description="Helical" evidence="7">
    <location>
        <begin position="101"/>
        <end position="131"/>
    </location>
</feature>
<dbReference type="PANTHER" id="PTHR30221:SF1">
    <property type="entry name" value="SMALL-CONDUCTANCE MECHANOSENSITIVE CHANNEL"/>
    <property type="match status" value="1"/>
</dbReference>
<evidence type="ECO:0000259" key="8">
    <source>
        <dbReference type="Pfam" id="PF00924"/>
    </source>
</evidence>
<feature type="domain" description="Mechanosensitive ion channel transmembrane helices 2/3" evidence="10">
    <location>
        <begin position="83"/>
        <end position="116"/>
    </location>
</feature>
<accession>A0A5B8VL85</accession>
<evidence type="ECO:0000256" key="1">
    <source>
        <dbReference type="ARBA" id="ARBA00004651"/>
    </source>
</evidence>
<evidence type="ECO:0000256" key="5">
    <source>
        <dbReference type="ARBA" id="ARBA00022989"/>
    </source>
</evidence>
<dbReference type="PROSITE" id="PS01246">
    <property type="entry name" value="UPF0003"/>
    <property type="match status" value="1"/>
</dbReference>
<dbReference type="SUPFAM" id="SSF82689">
    <property type="entry name" value="Mechanosensitive channel protein MscS (YggB), C-terminal domain"/>
    <property type="match status" value="1"/>
</dbReference>
<evidence type="ECO:0000256" key="6">
    <source>
        <dbReference type="ARBA" id="ARBA00023136"/>
    </source>
</evidence>
<evidence type="ECO:0000313" key="12">
    <source>
        <dbReference type="Proteomes" id="UP000321291"/>
    </source>
</evidence>
<dbReference type="InterPro" id="IPR023408">
    <property type="entry name" value="MscS_beta-dom_sf"/>
</dbReference>
<sequence length="285" mass="31657">MHFLAITPDMNHLESYWTKFWDAAAVWGPKIAIALISTLLIYLIGSWLIRIIMKYANKTFERRQMDISLKKFLLNMIRWTLNILLFILIITQLGIQTSAFVAMIGAAGLAVGLALQGSLANFAGSVIILTLKPFKVGDYIESANGQSGTVREIDIFATKLITPQNQLVIVPNGALSNASIINYSQMGSRRTWFDIGVSYAADLKQAKQILMDVVSSNKHAYKEPAPQIVVTELGDSAVNLSVRVSADNQAFWGMREQLIIDCKAALDRAGIEIPFPQRDIHIFNQ</sequence>
<protein>
    <submittedName>
        <fullName evidence="11">Mechanosensitive ion channel family protein</fullName>
    </submittedName>
</protein>
<dbReference type="AlphaFoldDB" id="A0A5B8VL85"/>
<dbReference type="InterPro" id="IPR049278">
    <property type="entry name" value="MS_channel_C"/>
</dbReference>
<keyword evidence="4 7" id="KW-0812">Transmembrane</keyword>
<proteinExistence type="inferred from homology"/>
<keyword evidence="3" id="KW-1003">Cell membrane</keyword>
<dbReference type="InterPro" id="IPR011066">
    <property type="entry name" value="MscS_channel_C_sf"/>
</dbReference>
<dbReference type="Gene3D" id="2.30.30.60">
    <property type="match status" value="1"/>
</dbReference>
<dbReference type="InterPro" id="IPR010920">
    <property type="entry name" value="LSM_dom_sf"/>
</dbReference>
<reference evidence="11 12" key="1">
    <citation type="journal article" date="2017" name="Int. J. Syst. Evol. Microbiol.">
        <title>Arachidicoccus ginsenosidivorans sp. nov., with ginsenoside-converting activity isolated from ginseng cultivating soil.</title>
        <authorList>
            <person name="Siddiqi M.Z."/>
            <person name="Aslam Z."/>
            <person name="Im W.T."/>
        </authorList>
    </citation>
    <scope>NUCLEOTIDE SEQUENCE [LARGE SCALE GENOMIC DNA]</scope>
    <source>
        <strain evidence="11 12">Gsoil 809</strain>
    </source>
</reference>
<evidence type="ECO:0000313" key="11">
    <source>
        <dbReference type="EMBL" id="QEC72354.1"/>
    </source>
</evidence>
<dbReference type="Gene3D" id="3.30.70.100">
    <property type="match status" value="1"/>
</dbReference>
<dbReference type="InterPro" id="IPR045275">
    <property type="entry name" value="MscS_archaea/bacteria_type"/>
</dbReference>
<keyword evidence="12" id="KW-1185">Reference proteome</keyword>
<dbReference type="PANTHER" id="PTHR30221">
    <property type="entry name" value="SMALL-CONDUCTANCE MECHANOSENSITIVE CHANNEL"/>
    <property type="match status" value="1"/>
</dbReference>
<dbReference type="RefSeq" id="WP_146782569.1">
    <property type="nucleotide sequence ID" value="NZ_CP042434.1"/>
</dbReference>
<dbReference type="SUPFAM" id="SSF50182">
    <property type="entry name" value="Sm-like ribonucleoproteins"/>
    <property type="match status" value="1"/>
</dbReference>
<dbReference type="Pfam" id="PF21082">
    <property type="entry name" value="MS_channel_3rd"/>
    <property type="match status" value="1"/>
</dbReference>
<evidence type="ECO:0000259" key="9">
    <source>
        <dbReference type="Pfam" id="PF21082"/>
    </source>
</evidence>
<keyword evidence="5 7" id="KW-1133">Transmembrane helix</keyword>
<feature type="transmembrane region" description="Helical" evidence="7">
    <location>
        <begin position="72"/>
        <end position="95"/>
    </location>
</feature>
<dbReference type="OrthoDB" id="9809206at2"/>
<evidence type="ECO:0000259" key="10">
    <source>
        <dbReference type="Pfam" id="PF21088"/>
    </source>
</evidence>
<organism evidence="11 12">
    <name type="scientific">Arachidicoccus ginsenosidivorans</name>
    <dbReference type="NCBI Taxonomy" id="496057"/>
    <lineage>
        <taxon>Bacteria</taxon>
        <taxon>Pseudomonadati</taxon>
        <taxon>Bacteroidota</taxon>
        <taxon>Chitinophagia</taxon>
        <taxon>Chitinophagales</taxon>
        <taxon>Chitinophagaceae</taxon>
        <taxon>Arachidicoccus</taxon>
    </lineage>
</organism>
<dbReference type="GO" id="GO:0008381">
    <property type="term" value="F:mechanosensitive monoatomic ion channel activity"/>
    <property type="evidence" value="ECO:0007669"/>
    <property type="project" value="InterPro"/>
</dbReference>
<dbReference type="Pfam" id="PF00924">
    <property type="entry name" value="MS_channel_2nd"/>
    <property type="match status" value="1"/>
</dbReference>
<keyword evidence="6 7" id="KW-0472">Membrane</keyword>
<dbReference type="Proteomes" id="UP000321291">
    <property type="component" value="Chromosome"/>
</dbReference>
<dbReference type="SUPFAM" id="SSF82861">
    <property type="entry name" value="Mechanosensitive channel protein MscS (YggB), transmembrane region"/>
    <property type="match status" value="1"/>
</dbReference>
<comment type="similarity">
    <text evidence="2">Belongs to the MscS (TC 1.A.23) family.</text>
</comment>
<dbReference type="EMBL" id="CP042434">
    <property type="protein sequence ID" value="QEC72354.1"/>
    <property type="molecule type" value="Genomic_DNA"/>
</dbReference>
<name>A0A5B8VL85_9BACT</name>